<evidence type="ECO:0000313" key="2">
    <source>
        <dbReference type="EMBL" id="GGP34332.1"/>
    </source>
</evidence>
<reference evidence="2" key="1">
    <citation type="journal article" date="2014" name="Int. J. Syst. Evol. Microbiol.">
        <title>Complete genome sequence of Corynebacterium casei LMG S-19264T (=DSM 44701T), isolated from a smear-ripened cheese.</title>
        <authorList>
            <consortium name="US DOE Joint Genome Institute (JGI-PGF)"/>
            <person name="Walter F."/>
            <person name="Albersmeier A."/>
            <person name="Kalinowski J."/>
            <person name="Ruckert C."/>
        </authorList>
    </citation>
    <scope>NUCLEOTIDE SEQUENCE</scope>
    <source>
        <strain evidence="2">JCM 3313</strain>
    </source>
</reference>
<accession>A0A918EC80</accession>
<gene>
    <name evidence="2" type="ORF">GCM10010185_01130</name>
</gene>
<evidence type="ECO:0000259" key="1">
    <source>
        <dbReference type="Pfam" id="PF13460"/>
    </source>
</evidence>
<dbReference type="SUPFAM" id="SSF51735">
    <property type="entry name" value="NAD(P)-binding Rossmann-fold domains"/>
    <property type="match status" value="1"/>
</dbReference>
<name>A0A918EC80_9PSEU</name>
<dbReference type="InterPro" id="IPR036291">
    <property type="entry name" value="NAD(P)-bd_dom_sf"/>
</dbReference>
<protein>
    <submittedName>
        <fullName evidence="2">NAD(P)-dependent oxidoreductase</fullName>
    </submittedName>
</protein>
<reference evidence="2" key="2">
    <citation type="submission" date="2020-09" db="EMBL/GenBank/DDBJ databases">
        <authorList>
            <person name="Sun Q."/>
            <person name="Ohkuma M."/>
        </authorList>
    </citation>
    <scope>NUCLEOTIDE SEQUENCE</scope>
    <source>
        <strain evidence="2">JCM 3313</strain>
    </source>
</reference>
<dbReference type="Gene3D" id="3.90.25.10">
    <property type="entry name" value="UDP-galactose 4-epimerase, domain 1"/>
    <property type="match status" value="1"/>
</dbReference>
<sequence length="279" mass="29354">MSGFPNVSAMTTLITGATGHLGSLIVEHVLNRIPAAELAVSVRDPEKASALAARGVDVRHGDFTRPETLRTAFAGVDKLVLVSIDGPDEERVEAHRAAVAAAKEAGVSFIAYTSVTDADTSPLILAKVHKATEEAISATGIPHAFLRNGMYHENYTPALAQGALVHAAGDGRIASASRDDLAEAAAVVITSDGHDNATYELTGPTAWSFAELAELGGVEHRAITPQERQAQLASFGLPEFLAELLTDIEANIAKGVLSEVRPDLEKLLGRTPRSIQQAL</sequence>
<feature type="domain" description="NAD(P)-binding" evidence="1">
    <location>
        <begin position="16"/>
        <end position="190"/>
    </location>
</feature>
<organism evidence="2 3">
    <name type="scientific">Saccharothrix coeruleofusca</name>
    <dbReference type="NCBI Taxonomy" id="33919"/>
    <lineage>
        <taxon>Bacteria</taxon>
        <taxon>Bacillati</taxon>
        <taxon>Actinomycetota</taxon>
        <taxon>Actinomycetes</taxon>
        <taxon>Pseudonocardiales</taxon>
        <taxon>Pseudonocardiaceae</taxon>
        <taxon>Saccharothrix</taxon>
    </lineage>
</organism>
<dbReference type="Gene3D" id="3.40.50.720">
    <property type="entry name" value="NAD(P)-binding Rossmann-like Domain"/>
    <property type="match status" value="1"/>
</dbReference>
<comment type="caution">
    <text evidence="2">The sequence shown here is derived from an EMBL/GenBank/DDBJ whole genome shotgun (WGS) entry which is preliminary data.</text>
</comment>
<keyword evidence="3" id="KW-1185">Reference proteome</keyword>
<dbReference type="InterPro" id="IPR016040">
    <property type="entry name" value="NAD(P)-bd_dom"/>
</dbReference>
<proteinExistence type="predicted"/>
<dbReference type="Pfam" id="PF13460">
    <property type="entry name" value="NAD_binding_10"/>
    <property type="match status" value="1"/>
</dbReference>
<dbReference type="Proteomes" id="UP000639606">
    <property type="component" value="Unassembled WGS sequence"/>
</dbReference>
<evidence type="ECO:0000313" key="3">
    <source>
        <dbReference type="Proteomes" id="UP000639606"/>
    </source>
</evidence>
<dbReference type="PANTHER" id="PTHR47129">
    <property type="entry name" value="QUINONE OXIDOREDUCTASE 2"/>
    <property type="match status" value="1"/>
</dbReference>
<dbReference type="AlphaFoldDB" id="A0A918EC80"/>
<dbReference type="InterPro" id="IPR052718">
    <property type="entry name" value="NmrA-type_oxidoreductase"/>
</dbReference>
<dbReference type="CDD" id="cd05269">
    <property type="entry name" value="TMR_SDR_a"/>
    <property type="match status" value="1"/>
</dbReference>
<dbReference type="EMBL" id="BMRG01000001">
    <property type="protein sequence ID" value="GGP34332.1"/>
    <property type="molecule type" value="Genomic_DNA"/>
</dbReference>
<dbReference type="PANTHER" id="PTHR47129:SF1">
    <property type="entry name" value="NMRA-LIKE DOMAIN-CONTAINING PROTEIN"/>
    <property type="match status" value="1"/>
</dbReference>